<accession>A0A840VR47</accession>
<organism evidence="1 2">
    <name type="scientific">Acidocella aromatica</name>
    <dbReference type="NCBI Taxonomy" id="1303579"/>
    <lineage>
        <taxon>Bacteria</taxon>
        <taxon>Pseudomonadati</taxon>
        <taxon>Pseudomonadota</taxon>
        <taxon>Alphaproteobacteria</taxon>
        <taxon>Acetobacterales</taxon>
        <taxon>Acidocellaceae</taxon>
        <taxon>Acidocella</taxon>
    </lineage>
</organism>
<reference evidence="1 2" key="1">
    <citation type="submission" date="2020-08" db="EMBL/GenBank/DDBJ databases">
        <title>Genomic Encyclopedia of Type Strains, Phase IV (KMG-IV): sequencing the most valuable type-strain genomes for metagenomic binning, comparative biology and taxonomic classification.</title>
        <authorList>
            <person name="Goeker M."/>
        </authorList>
    </citation>
    <scope>NUCLEOTIDE SEQUENCE [LARGE SCALE GENOMIC DNA]</scope>
    <source>
        <strain evidence="1 2">DSM 27026</strain>
    </source>
</reference>
<keyword evidence="2" id="KW-1185">Reference proteome</keyword>
<dbReference type="Proteomes" id="UP000553706">
    <property type="component" value="Unassembled WGS sequence"/>
</dbReference>
<dbReference type="EMBL" id="JACHFJ010000003">
    <property type="protein sequence ID" value="MBB5372762.1"/>
    <property type="molecule type" value="Genomic_DNA"/>
</dbReference>
<proteinExistence type="predicted"/>
<gene>
    <name evidence="1" type="ORF">HNP71_001013</name>
</gene>
<evidence type="ECO:0000313" key="2">
    <source>
        <dbReference type="Proteomes" id="UP000553706"/>
    </source>
</evidence>
<dbReference type="AlphaFoldDB" id="A0A840VR47"/>
<evidence type="ECO:0000313" key="1">
    <source>
        <dbReference type="EMBL" id="MBB5372762.1"/>
    </source>
</evidence>
<protein>
    <submittedName>
        <fullName evidence="1">Uncharacterized protein</fullName>
    </submittedName>
</protein>
<comment type="caution">
    <text evidence="1">The sequence shown here is derived from an EMBL/GenBank/DDBJ whole genome shotgun (WGS) entry which is preliminary data.</text>
</comment>
<sequence>MPNHKPTILAACAAKPPVPDNSFQCRGMSDCAAKWAEAVAWANENAPRGLAKQTDNLIQAYGSTDYDNYGTNSYFTLGLANYNTTPGFIIQKTMNPDGTAAITFHTNCASLSQCVPSQETARESFAAAIGG</sequence>
<name>A0A840VR47_9PROT</name>
<dbReference type="RefSeq" id="WP_183265785.1">
    <property type="nucleotide sequence ID" value="NZ_JACHFJ010000003.1"/>
</dbReference>